<evidence type="ECO:0000256" key="10">
    <source>
        <dbReference type="SAM" id="Phobius"/>
    </source>
</evidence>
<keyword evidence="9" id="KW-0175">Coiled coil</keyword>
<dbReference type="InterPro" id="IPR033480">
    <property type="entry name" value="sCache_2"/>
</dbReference>
<feature type="domain" description="Methyl-accepting transducer" evidence="11">
    <location>
        <begin position="293"/>
        <end position="543"/>
    </location>
</feature>
<dbReference type="PANTHER" id="PTHR32089:SF112">
    <property type="entry name" value="LYSOZYME-LIKE PROTEIN-RELATED"/>
    <property type="match status" value="1"/>
</dbReference>
<evidence type="ECO:0000256" key="6">
    <source>
        <dbReference type="ARBA" id="ARBA00023224"/>
    </source>
</evidence>
<comment type="subcellular location">
    <subcellularLocation>
        <location evidence="1">Cell membrane</location>
        <topology evidence="1">Multi-pass membrane protein</topology>
    </subcellularLocation>
</comment>
<evidence type="ECO:0000256" key="3">
    <source>
        <dbReference type="ARBA" id="ARBA00022692"/>
    </source>
</evidence>
<name>A0ABW8I8B0_9BACI</name>
<feature type="transmembrane region" description="Helical" evidence="10">
    <location>
        <begin position="197"/>
        <end position="219"/>
    </location>
</feature>
<dbReference type="SMART" id="SM00304">
    <property type="entry name" value="HAMP"/>
    <property type="match status" value="1"/>
</dbReference>
<evidence type="ECO:0000259" key="12">
    <source>
        <dbReference type="PROSITE" id="PS50885"/>
    </source>
</evidence>
<keyword evidence="5 10" id="KW-0472">Membrane</keyword>
<dbReference type="PROSITE" id="PS50885">
    <property type="entry name" value="HAMP"/>
    <property type="match status" value="1"/>
</dbReference>
<proteinExistence type="inferred from homology"/>
<evidence type="ECO:0000256" key="7">
    <source>
        <dbReference type="ARBA" id="ARBA00029447"/>
    </source>
</evidence>
<dbReference type="Pfam" id="PF17200">
    <property type="entry name" value="sCache_2"/>
    <property type="match status" value="1"/>
</dbReference>
<dbReference type="Pfam" id="PF00672">
    <property type="entry name" value="HAMP"/>
    <property type="match status" value="1"/>
</dbReference>
<feature type="coiled-coil region" evidence="9">
    <location>
        <begin position="546"/>
        <end position="580"/>
    </location>
</feature>
<dbReference type="EMBL" id="JAUIYO010000003">
    <property type="protein sequence ID" value="MFK2825383.1"/>
    <property type="molecule type" value="Genomic_DNA"/>
</dbReference>
<dbReference type="Proteomes" id="UP001619911">
    <property type="component" value="Unassembled WGS sequence"/>
</dbReference>
<protein>
    <submittedName>
        <fullName evidence="13">Methyl-accepting chemotaxis protein</fullName>
    </submittedName>
</protein>
<evidence type="ECO:0000256" key="8">
    <source>
        <dbReference type="PROSITE-ProRule" id="PRU00284"/>
    </source>
</evidence>
<sequence>MRWNSIRTKLLVISVALLLIPSLVIGITAFFSSKNNLNEVGETTLKNGVQMALQIIDSLNQQVENGSLTMEEAQEQARVYLIGPKNKEGIREQTSPVDLGENGYFNAFDEQGRDVAHYSDEGDDSWEVADVNGSLFVQEVIHKAQNGGGYTTYEWKIPDDPKKTGEKVVYSALDPNWGWVVAAGTYKMDFNKGANQVLVIIAITIAAATIIGLAVIILFTRSLTKPLHLVTEHANRLADGDLTVEALRIKNKDEIGTLAKGFNMMAANMREIILAVEQSIRQVGDSSQNLSAIAEETSASSEEVGSAIHEIASGAAKQAEDAEASNLKMIDFTAQMEAVQRQNEKMTEKSKAASEASQAGLEQVNSLQLKSEETNQLTQSVAEVMTRLSDRVKEIESVIAVIHAISDQTDLLALNASIEAARAGEHGKGFSVVAEEVRKLAEQSAKATGEVQQTLTGIIQETEKASKAIELNQTLTAEQTKAVTETEQAFQLIAASIEDIVSSIHEVGSEMKAMGSHKEEVLQSIESIAAVAEQSAASTEEVTASMEEQLRAIAAIADSAEQLNEAGEELKQKISKLRLS</sequence>
<keyword evidence="3 10" id="KW-0812">Transmembrane</keyword>
<dbReference type="Gene3D" id="6.10.340.10">
    <property type="match status" value="1"/>
</dbReference>
<dbReference type="CDD" id="cd06225">
    <property type="entry name" value="HAMP"/>
    <property type="match status" value="1"/>
</dbReference>
<dbReference type="Pfam" id="PF00015">
    <property type="entry name" value="MCPsignal"/>
    <property type="match status" value="1"/>
</dbReference>
<comment type="similarity">
    <text evidence="7">Belongs to the methyl-accepting chemotaxis (MCP) protein family.</text>
</comment>
<dbReference type="PANTHER" id="PTHR32089">
    <property type="entry name" value="METHYL-ACCEPTING CHEMOTAXIS PROTEIN MCPB"/>
    <property type="match status" value="1"/>
</dbReference>
<feature type="domain" description="HAMP" evidence="12">
    <location>
        <begin position="221"/>
        <end position="274"/>
    </location>
</feature>
<evidence type="ECO:0000256" key="5">
    <source>
        <dbReference type="ARBA" id="ARBA00023136"/>
    </source>
</evidence>
<keyword evidence="2" id="KW-1003">Cell membrane</keyword>
<reference evidence="13 14" key="1">
    <citation type="submission" date="2023-07" db="EMBL/GenBank/DDBJ databases">
        <title>Bacillus lucianemedeirus sp. nov, a new species isolated from an immunobiological production facility.</title>
        <authorList>
            <person name="Costa L.V."/>
            <person name="Miranda R.V.S.L."/>
            <person name="Brandao M.L.L."/>
            <person name="Reis C.M.F."/>
            <person name="Frazao A.M."/>
            <person name="Cruz F.V."/>
            <person name="Baio P.V.P."/>
            <person name="Veras J.F.C."/>
            <person name="Ramos J.N."/>
            <person name="Vieira V."/>
        </authorList>
    </citation>
    <scope>NUCLEOTIDE SEQUENCE [LARGE SCALE GENOMIC DNA]</scope>
    <source>
        <strain evidence="13 14">B190/17</strain>
    </source>
</reference>
<evidence type="ECO:0000259" key="11">
    <source>
        <dbReference type="PROSITE" id="PS50111"/>
    </source>
</evidence>
<dbReference type="Gene3D" id="3.30.450.20">
    <property type="entry name" value="PAS domain"/>
    <property type="match status" value="1"/>
</dbReference>
<organism evidence="13 14">
    <name type="scientific">Bacillus lumedeiriae</name>
    <dbReference type="NCBI Taxonomy" id="3058829"/>
    <lineage>
        <taxon>Bacteria</taxon>
        <taxon>Bacillati</taxon>
        <taxon>Bacillota</taxon>
        <taxon>Bacilli</taxon>
        <taxon>Bacillales</taxon>
        <taxon>Bacillaceae</taxon>
        <taxon>Bacillus</taxon>
    </lineage>
</organism>
<evidence type="ECO:0000256" key="2">
    <source>
        <dbReference type="ARBA" id="ARBA00022475"/>
    </source>
</evidence>
<keyword evidence="14" id="KW-1185">Reference proteome</keyword>
<keyword evidence="6 8" id="KW-0807">Transducer</keyword>
<dbReference type="CDD" id="cd18774">
    <property type="entry name" value="PDC2_HK_sensor"/>
    <property type="match status" value="1"/>
</dbReference>
<evidence type="ECO:0000256" key="9">
    <source>
        <dbReference type="SAM" id="Coils"/>
    </source>
</evidence>
<feature type="coiled-coil region" evidence="9">
    <location>
        <begin position="329"/>
        <end position="356"/>
    </location>
</feature>
<dbReference type="InterPro" id="IPR004089">
    <property type="entry name" value="MCPsignal_dom"/>
</dbReference>
<dbReference type="CDD" id="cd11386">
    <property type="entry name" value="MCP_signal"/>
    <property type="match status" value="1"/>
</dbReference>
<evidence type="ECO:0000256" key="1">
    <source>
        <dbReference type="ARBA" id="ARBA00004651"/>
    </source>
</evidence>
<dbReference type="SMART" id="SM00283">
    <property type="entry name" value="MA"/>
    <property type="match status" value="1"/>
</dbReference>
<comment type="caution">
    <text evidence="13">The sequence shown here is derived from an EMBL/GenBank/DDBJ whole genome shotgun (WGS) entry which is preliminary data.</text>
</comment>
<dbReference type="InterPro" id="IPR003660">
    <property type="entry name" value="HAMP_dom"/>
</dbReference>
<keyword evidence="4 10" id="KW-1133">Transmembrane helix</keyword>
<evidence type="ECO:0000313" key="14">
    <source>
        <dbReference type="Proteomes" id="UP001619911"/>
    </source>
</evidence>
<dbReference type="SUPFAM" id="SSF58104">
    <property type="entry name" value="Methyl-accepting chemotaxis protein (MCP) signaling domain"/>
    <property type="match status" value="1"/>
</dbReference>
<dbReference type="Gene3D" id="1.10.287.950">
    <property type="entry name" value="Methyl-accepting chemotaxis protein"/>
    <property type="match status" value="1"/>
</dbReference>
<accession>A0ABW8I8B0</accession>
<evidence type="ECO:0000313" key="13">
    <source>
        <dbReference type="EMBL" id="MFK2825383.1"/>
    </source>
</evidence>
<dbReference type="SMART" id="SM01049">
    <property type="entry name" value="Cache_2"/>
    <property type="match status" value="1"/>
</dbReference>
<dbReference type="PROSITE" id="PS50111">
    <property type="entry name" value="CHEMOTAXIS_TRANSDUC_2"/>
    <property type="match status" value="1"/>
</dbReference>
<gene>
    <name evidence="13" type="ORF">QYG89_06735</name>
</gene>
<evidence type="ECO:0000256" key="4">
    <source>
        <dbReference type="ARBA" id="ARBA00022989"/>
    </source>
</evidence>